<dbReference type="InterPro" id="IPR006603">
    <property type="entry name" value="PQ-loop_rpt"/>
</dbReference>
<comment type="similarity">
    <text evidence="5">Belongs to the laat-1 family.</text>
</comment>
<sequence length="531" mass="58141">MASAFTVSDILGYTSIACWLGAQFPQVLENYQRRSSDGLALSFLLNWLLGTSGVGVYAMGLVSCVSVKGCILTHQLPFQTYLAVYFCFVDLSLFGQYFYYRKPSKPITGYLGRARTTSTTVARRLSIDRPTRYRTLSHVAANVAAAAALAAQQEETRWHRSSLEAHHRNTSEQHLDGAAPGASDGDDEVDEQALARLADSFHSEGGSRSRRKVVSWSQERGDRRTAMSPTARVHPHLRMTSPSLPAEDFDFSTRGRPMARQGSDADPVEWAPTSAERRSSRASRKSASMVFLGVWALFGVGTLTGMGRGLPSRAGLRLGRVLAREEVTIPPKSIPVIFANVPAASRPEDVAGSAFSWTTRAESASSSDHPDEPSEHGGDPEYIIGRISAWICTTLYLTSRLPQIWKNFVRKSVEGLSMYLFIFAFLGNLFYVASILSSPKLQLPPRDASAFLRESIPYLLGSGGTLMFDVTIVAQSFIYRPKAHLRGRRSSRTVNEEEAGLLSADATGAEDPITPSRRRLPTGSEVDFAGN</sequence>
<feature type="compositionally biased region" description="Basic and acidic residues" evidence="7">
    <location>
        <begin position="157"/>
        <end position="175"/>
    </location>
</feature>
<dbReference type="PANTHER" id="PTHR16201">
    <property type="entry name" value="SEVEN TRANSMEMBRANE PROTEIN 1-RELATED"/>
    <property type="match status" value="1"/>
</dbReference>
<feature type="transmembrane region" description="Helical" evidence="8">
    <location>
        <begin position="418"/>
        <end position="436"/>
    </location>
</feature>
<reference evidence="9 10" key="1">
    <citation type="submission" date="2019-02" db="EMBL/GenBank/DDBJ databases">
        <title>Genome sequencing of the rare red list fungi Antrodiella citrinella (Flaviporus citrinellus).</title>
        <authorList>
            <person name="Buettner E."/>
            <person name="Kellner H."/>
        </authorList>
    </citation>
    <scope>NUCLEOTIDE SEQUENCE [LARGE SCALE GENOMIC DNA]</scope>
    <source>
        <strain evidence="9 10">DSM 108506</strain>
    </source>
</reference>
<evidence type="ECO:0000313" key="9">
    <source>
        <dbReference type="EMBL" id="THH33944.1"/>
    </source>
</evidence>
<evidence type="ECO:0000256" key="1">
    <source>
        <dbReference type="ARBA" id="ARBA00004141"/>
    </source>
</evidence>
<dbReference type="Gene3D" id="1.20.1280.290">
    <property type="match status" value="2"/>
</dbReference>
<evidence type="ECO:0000256" key="7">
    <source>
        <dbReference type="SAM" id="MobiDB-lite"/>
    </source>
</evidence>
<evidence type="ECO:0000256" key="8">
    <source>
        <dbReference type="SAM" id="Phobius"/>
    </source>
</evidence>
<feature type="transmembrane region" description="Helical" evidence="8">
    <location>
        <begin position="287"/>
        <end position="307"/>
    </location>
</feature>
<dbReference type="Pfam" id="PF04193">
    <property type="entry name" value="PQ-loop"/>
    <property type="match status" value="2"/>
</dbReference>
<dbReference type="GO" id="GO:0034488">
    <property type="term" value="P:basic amino acid transmembrane export from vacuole"/>
    <property type="evidence" value="ECO:0007669"/>
    <property type="project" value="TreeGrafter"/>
</dbReference>
<keyword evidence="10" id="KW-1185">Reference proteome</keyword>
<dbReference type="EMBL" id="SGPM01000002">
    <property type="protein sequence ID" value="THH33944.1"/>
    <property type="molecule type" value="Genomic_DNA"/>
</dbReference>
<feature type="region of interest" description="Disordered" evidence="7">
    <location>
        <begin position="496"/>
        <end position="531"/>
    </location>
</feature>
<keyword evidence="3 8" id="KW-1133">Transmembrane helix</keyword>
<feature type="transmembrane region" description="Helical" evidence="8">
    <location>
        <begin position="39"/>
        <end position="62"/>
    </location>
</feature>
<comment type="catalytic activity">
    <reaction evidence="6">
        <text>L-histidine(out) + L-arginine(in) = L-histidine(in) + L-arginine(out)</text>
        <dbReference type="Rhea" id="RHEA:71063"/>
        <dbReference type="ChEBI" id="CHEBI:32682"/>
        <dbReference type="ChEBI" id="CHEBI:57595"/>
    </reaction>
</comment>
<dbReference type="SMART" id="SM00679">
    <property type="entry name" value="CTNS"/>
    <property type="match status" value="2"/>
</dbReference>
<dbReference type="AlphaFoldDB" id="A0A4S4N4I9"/>
<dbReference type="OrthoDB" id="8048523at2759"/>
<evidence type="ECO:0000256" key="5">
    <source>
        <dbReference type="ARBA" id="ARBA00038039"/>
    </source>
</evidence>
<dbReference type="GO" id="GO:0000329">
    <property type="term" value="C:fungal-type vacuole membrane"/>
    <property type="evidence" value="ECO:0007669"/>
    <property type="project" value="TreeGrafter"/>
</dbReference>
<evidence type="ECO:0000256" key="2">
    <source>
        <dbReference type="ARBA" id="ARBA00022692"/>
    </source>
</evidence>
<name>A0A4S4N4I9_9APHY</name>
<evidence type="ECO:0000256" key="3">
    <source>
        <dbReference type="ARBA" id="ARBA00022989"/>
    </source>
</evidence>
<feature type="transmembrane region" description="Helical" evidence="8">
    <location>
        <begin position="456"/>
        <end position="479"/>
    </location>
</feature>
<feature type="transmembrane region" description="Helical" evidence="8">
    <location>
        <begin position="382"/>
        <end position="398"/>
    </location>
</feature>
<gene>
    <name evidence="9" type="ORF">EUX98_g201</name>
</gene>
<protein>
    <submittedName>
        <fullName evidence="9">Uncharacterized protein</fullName>
    </submittedName>
</protein>
<organism evidence="9 10">
    <name type="scientific">Antrodiella citrinella</name>
    <dbReference type="NCBI Taxonomy" id="2447956"/>
    <lineage>
        <taxon>Eukaryota</taxon>
        <taxon>Fungi</taxon>
        <taxon>Dikarya</taxon>
        <taxon>Basidiomycota</taxon>
        <taxon>Agaricomycotina</taxon>
        <taxon>Agaricomycetes</taxon>
        <taxon>Polyporales</taxon>
        <taxon>Steccherinaceae</taxon>
        <taxon>Antrodiella</taxon>
    </lineage>
</organism>
<evidence type="ECO:0000256" key="4">
    <source>
        <dbReference type="ARBA" id="ARBA00023136"/>
    </source>
</evidence>
<feature type="region of interest" description="Disordered" evidence="7">
    <location>
        <begin position="157"/>
        <end position="282"/>
    </location>
</feature>
<evidence type="ECO:0000313" key="10">
    <source>
        <dbReference type="Proteomes" id="UP000308730"/>
    </source>
</evidence>
<dbReference type="FunFam" id="1.20.1280.290:FF:000009">
    <property type="entry name" value="PQ loop repeat family protein"/>
    <property type="match status" value="1"/>
</dbReference>
<proteinExistence type="inferred from homology"/>
<keyword evidence="2 8" id="KW-0812">Transmembrane</keyword>
<keyword evidence="4 8" id="KW-0472">Membrane</keyword>
<evidence type="ECO:0000256" key="6">
    <source>
        <dbReference type="ARBA" id="ARBA00050768"/>
    </source>
</evidence>
<comment type="caution">
    <text evidence="9">The sequence shown here is derived from an EMBL/GenBank/DDBJ whole genome shotgun (WGS) entry which is preliminary data.</text>
</comment>
<dbReference type="InterPro" id="IPR051415">
    <property type="entry name" value="LAAT-1"/>
</dbReference>
<accession>A0A4S4N4I9</accession>
<feature type="transmembrane region" description="Helical" evidence="8">
    <location>
        <begin position="82"/>
        <end position="100"/>
    </location>
</feature>
<dbReference type="FunFam" id="1.20.1280.290:FF:000028">
    <property type="entry name" value="Vacuolar membrane protein, putative"/>
    <property type="match status" value="1"/>
</dbReference>
<comment type="subcellular location">
    <subcellularLocation>
        <location evidence="1">Membrane</location>
        <topology evidence="1">Multi-pass membrane protein</topology>
    </subcellularLocation>
</comment>
<dbReference type="PANTHER" id="PTHR16201:SF34">
    <property type="entry name" value="LYSOSOMAL AMINO ACID TRANSPORTER 1"/>
    <property type="match status" value="1"/>
</dbReference>
<dbReference type="GO" id="GO:0015174">
    <property type="term" value="F:basic amino acid transmembrane transporter activity"/>
    <property type="evidence" value="ECO:0007669"/>
    <property type="project" value="TreeGrafter"/>
</dbReference>
<dbReference type="Proteomes" id="UP000308730">
    <property type="component" value="Unassembled WGS sequence"/>
</dbReference>